<dbReference type="EMBL" id="MU838997">
    <property type="protein sequence ID" value="KAK1772721.1"/>
    <property type="molecule type" value="Genomic_DNA"/>
</dbReference>
<gene>
    <name evidence="1" type="ORF">QBC33DRAFT_522306</name>
</gene>
<dbReference type="GeneID" id="85309718"/>
<name>A0AAJ0FLK6_9PEZI</name>
<organism evidence="1 2">
    <name type="scientific">Phialemonium atrogriseum</name>
    <dbReference type="NCBI Taxonomy" id="1093897"/>
    <lineage>
        <taxon>Eukaryota</taxon>
        <taxon>Fungi</taxon>
        <taxon>Dikarya</taxon>
        <taxon>Ascomycota</taxon>
        <taxon>Pezizomycotina</taxon>
        <taxon>Sordariomycetes</taxon>
        <taxon>Sordariomycetidae</taxon>
        <taxon>Cephalothecales</taxon>
        <taxon>Cephalothecaceae</taxon>
        <taxon>Phialemonium</taxon>
    </lineage>
</organism>
<accession>A0AAJ0FLK6</accession>
<sequence>MRMPENLRGRGAGCAFRKGVSYEDMQVDMKHHENDEAGMSEYMTLWYSISHRIDDFRPGQEPLPGTYTCRLWVRFCNSASCP</sequence>
<protein>
    <submittedName>
        <fullName evidence="1">Uncharacterized protein</fullName>
    </submittedName>
</protein>
<keyword evidence="2" id="KW-1185">Reference proteome</keyword>
<comment type="caution">
    <text evidence="1">The sequence shown here is derived from an EMBL/GenBank/DDBJ whole genome shotgun (WGS) entry which is preliminary data.</text>
</comment>
<dbReference type="AlphaFoldDB" id="A0AAJ0FLK6"/>
<dbReference type="RefSeq" id="XP_060288934.1">
    <property type="nucleotide sequence ID" value="XM_060426531.1"/>
</dbReference>
<dbReference type="Proteomes" id="UP001244011">
    <property type="component" value="Unassembled WGS sequence"/>
</dbReference>
<proteinExistence type="predicted"/>
<reference evidence="1" key="1">
    <citation type="submission" date="2023-06" db="EMBL/GenBank/DDBJ databases">
        <title>Genome-scale phylogeny and comparative genomics of the fungal order Sordariales.</title>
        <authorList>
            <consortium name="Lawrence Berkeley National Laboratory"/>
            <person name="Hensen N."/>
            <person name="Bonometti L."/>
            <person name="Westerberg I."/>
            <person name="Brannstrom I.O."/>
            <person name="Guillou S."/>
            <person name="Cros-Aarteil S."/>
            <person name="Calhoun S."/>
            <person name="Haridas S."/>
            <person name="Kuo A."/>
            <person name="Mondo S."/>
            <person name="Pangilinan J."/>
            <person name="Riley R."/>
            <person name="Labutti K."/>
            <person name="Andreopoulos B."/>
            <person name="Lipzen A."/>
            <person name="Chen C."/>
            <person name="Yanf M."/>
            <person name="Daum C."/>
            <person name="Ng V."/>
            <person name="Clum A."/>
            <person name="Steindorff A."/>
            <person name="Ohm R."/>
            <person name="Martin F."/>
            <person name="Silar P."/>
            <person name="Natvig D."/>
            <person name="Lalanne C."/>
            <person name="Gautier V."/>
            <person name="Ament-Velasquez S.L."/>
            <person name="Kruys A."/>
            <person name="Hutchinson M.I."/>
            <person name="Powell A.J."/>
            <person name="Barry K."/>
            <person name="Miller A.N."/>
            <person name="Grigoriev I.V."/>
            <person name="Debuchy R."/>
            <person name="Gladieux P."/>
            <person name="Thoren M.H."/>
            <person name="Johannesson H."/>
        </authorList>
    </citation>
    <scope>NUCLEOTIDE SEQUENCE</scope>
    <source>
        <strain evidence="1">8032-3</strain>
    </source>
</reference>
<evidence type="ECO:0000313" key="1">
    <source>
        <dbReference type="EMBL" id="KAK1772721.1"/>
    </source>
</evidence>
<evidence type="ECO:0000313" key="2">
    <source>
        <dbReference type="Proteomes" id="UP001244011"/>
    </source>
</evidence>